<organism evidence="1">
    <name type="scientific">hydrothermal vent metagenome</name>
    <dbReference type="NCBI Taxonomy" id="652676"/>
    <lineage>
        <taxon>unclassified sequences</taxon>
        <taxon>metagenomes</taxon>
        <taxon>ecological metagenomes</taxon>
    </lineage>
</organism>
<proteinExistence type="predicted"/>
<accession>A0A3B1D3Z4</accession>
<dbReference type="EMBL" id="UOGH01000180">
    <property type="protein sequence ID" value="VAX30884.1"/>
    <property type="molecule type" value="Genomic_DNA"/>
</dbReference>
<name>A0A3B1D3Z4_9ZZZZ</name>
<sequence>MSSCKHTILELLTDKKNVLRCRRCHLTIKADELGGGYCPECYEINGIKQSDFEEVAAKETERTRYRCEDCGLIIEID</sequence>
<reference evidence="1" key="1">
    <citation type="submission" date="2018-06" db="EMBL/GenBank/DDBJ databases">
        <authorList>
            <person name="Zhirakovskaya E."/>
        </authorList>
    </citation>
    <scope>NUCLEOTIDE SEQUENCE</scope>
</reference>
<gene>
    <name evidence="1" type="ORF">MNBD_NITROSPIRAE02-100</name>
</gene>
<dbReference type="AlphaFoldDB" id="A0A3B1D3Z4"/>
<evidence type="ECO:0000313" key="1">
    <source>
        <dbReference type="EMBL" id="VAX30884.1"/>
    </source>
</evidence>
<protein>
    <submittedName>
        <fullName evidence="1">Uncharacterized protein</fullName>
    </submittedName>
</protein>